<dbReference type="PANTHER" id="PTHR24180">
    <property type="entry name" value="CYCLIN-DEPENDENT KINASE INHIBITOR 2C-RELATED"/>
    <property type="match status" value="1"/>
</dbReference>
<protein>
    <submittedName>
        <fullName evidence="4">Ankyrin repeats (3 copies)</fullName>
    </submittedName>
</protein>
<evidence type="ECO:0000256" key="1">
    <source>
        <dbReference type="ARBA" id="ARBA00022737"/>
    </source>
</evidence>
<feature type="repeat" description="ANK" evidence="3">
    <location>
        <begin position="76"/>
        <end position="108"/>
    </location>
</feature>
<dbReference type="PROSITE" id="PS50297">
    <property type="entry name" value="ANK_REP_REGION"/>
    <property type="match status" value="3"/>
</dbReference>
<name>A0A5C5UTD3_9BACT</name>
<accession>A0A5C5UTD3</accession>
<dbReference type="AlphaFoldDB" id="A0A5C5UTD3"/>
<sequence>MNYRCPLCETMGVVPNEARGHEVLCLKCRRSFFIPDKSVEERMKLGVLFAARRNDGEVIREFAREEGELDVQAPKDGHTPLHIASLHGKLHALQELLVGGAKLEIRATRTMQTPLLYAVREGHAEATSMLLNKGANLHTQDPDGCGVLHWAARKGFLDVAQVLVKAGADLDMNNANGLRPLQFAVAYHHPEVRDFLVAAERAAGFMQRQLNKGSKNETMNRVLFGIGSKKKNG</sequence>
<dbReference type="Proteomes" id="UP000318878">
    <property type="component" value="Unassembled WGS sequence"/>
</dbReference>
<dbReference type="InterPro" id="IPR002110">
    <property type="entry name" value="Ankyrin_rpt"/>
</dbReference>
<gene>
    <name evidence="4" type="ORF">Enr8_51090</name>
</gene>
<evidence type="ECO:0000313" key="4">
    <source>
        <dbReference type="EMBL" id="TWT29308.1"/>
    </source>
</evidence>
<dbReference type="Pfam" id="PF13637">
    <property type="entry name" value="Ank_4"/>
    <property type="match status" value="1"/>
</dbReference>
<dbReference type="Gene3D" id="1.25.40.20">
    <property type="entry name" value="Ankyrin repeat-containing domain"/>
    <property type="match status" value="1"/>
</dbReference>
<comment type="caution">
    <text evidence="4">The sequence shown here is derived from an EMBL/GenBank/DDBJ whole genome shotgun (WGS) entry which is preliminary data.</text>
</comment>
<keyword evidence="2 3" id="KW-0040">ANK repeat</keyword>
<feature type="repeat" description="ANK" evidence="3">
    <location>
        <begin position="143"/>
        <end position="175"/>
    </location>
</feature>
<evidence type="ECO:0000313" key="5">
    <source>
        <dbReference type="Proteomes" id="UP000318878"/>
    </source>
</evidence>
<dbReference type="Pfam" id="PF12796">
    <property type="entry name" value="Ank_2"/>
    <property type="match status" value="1"/>
</dbReference>
<evidence type="ECO:0000256" key="3">
    <source>
        <dbReference type="PROSITE-ProRule" id="PRU00023"/>
    </source>
</evidence>
<evidence type="ECO:0000256" key="2">
    <source>
        <dbReference type="ARBA" id="ARBA00023043"/>
    </source>
</evidence>
<reference evidence="4 5" key="1">
    <citation type="submission" date="2019-02" db="EMBL/GenBank/DDBJ databases">
        <title>Deep-cultivation of Planctomycetes and their phenomic and genomic characterization uncovers novel biology.</title>
        <authorList>
            <person name="Wiegand S."/>
            <person name="Jogler M."/>
            <person name="Boedeker C."/>
            <person name="Pinto D."/>
            <person name="Vollmers J."/>
            <person name="Rivas-Marin E."/>
            <person name="Kohn T."/>
            <person name="Peeters S.H."/>
            <person name="Heuer A."/>
            <person name="Rast P."/>
            <person name="Oberbeckmann S."/>
            <person name="Bunk B."/>
            <person name="Jeske O."/>
            <person name="Meyerdierks A."/>
            <person name="Storesund J.E."/>
            <person name="Kallscheuer N."/>
            <person name="Luecker S."/>
            <person name="Lage O.M."/>
            <person name="Pohl T."/>
            <person name="Merkel B.J."/>
            <person name="Hornburger P."/>
            <person name="Mueller R.-W."/>
            <person name="Bruemmer F."/>
            <person name="Labrenz M."/>
            <person name="Spormann A.M."/>
            <person name="Op Den Camp H."/>
            <person name="Overmann J."/>
            <person name="Amann R."/>
            <person name="Jetten M.S.M."/>
            <person name="Mascher T."/>
            <person name="Medema M.H."/>
            <person name="Devos D.P."/>
            <person name="Kaster A.-K."/>
            <person name="Ovreas L."/>
            <person name="Rohde M."/>
            <person name="Galperin M.Y."/>
            <person name="Jogler C."/>
        </authorList>
    </citation>
    <scope>NUCLEOTIDE SEQUENCE [LARGE SCALE GENOMIC DNA]</scope>
    <source>
        <strain evidence="4 5">Enr8</strain>
    </source>
</reference>
<dbReference type="EMBL" id="SJPF01000009">
    <property type="protein sequence ID" value="TWT29308.1"/>
    <property type="molecule type" value="Genomic_DNA"/>
</dbReference>
<dbReference type="InterPro" id="IPR036770">
    <property type="entry name" value="Ankyrin_rpt-contain_sf"/>
</dbReference>
<organism evidence="4 5">
    <name type="scientific">Blastopirellula retiformator</name>
    <dbReference type="NCBI Taxonomy" id="2527970"/>
    <lineage>
        <taxon>Bacteria</taxon>
        <taxon>Pseudomonadati</taxon>
        <taxon>Planctomycetota</taxon>
        <taxon>Planctomycetia</taxon>
        <taxon>Pirellulales</taxon>
        <taxon>Pirellulaceae</taxon>
        <taxon>Blastopirellula</taxon>
    </lineage>
</organism>
<dbReference type="OrthoDB" id="260067at2"/>
<dbReference type="SMART" id="SM00248">
    <property type="entry name" value="ANK"/>
    <property type="match status" value="3"/>
</dbReference>
<keyword evidence="1" id="KW-0677">Repeat</keyword>
<dbReference type="SUPFAM" id="SSF48403">
    <property type="entry name" value="Ankyrin repeat"/>
    <property type="match status" value="1"/>
</dbReference>
<keyword evidence="5" id="KW-1185">Reference proteome</keyword>
<dbReference type="PROSITE" id="PS50088">
    <property type="entry name" value="ANK_REPEAT"/>
    <property type="match status" value="3"/>
</dbReference>
<dbReference type="RefSeq" id="WP_146437144.1">
    <property type="nucleotide sequence ID" value="NZ_SJPF01000009.1"/>
</dbReference>
<dbReference type="InterPro" id="IPR051637">
    <property type="entry name" value="Ank_repeat_dom-contain_49"/>
</dbReference>
<dbReference type="PRINTS" id="PR01415">
    <property type="entry name" value="ANKYRIN"/>
</dbReference>
<dbReference type="PANTHER" id="PTHR24180:SF45">
    <property type="entry name" value="POLY [ADP-RIBOSE] POLYMERASE TANKYRASE"/>
    <property type="match status" value="1"/>
</dbReference>
<proteinExistence type="predicted"/>
<feature type="repeat" description="ANK" evidence="3">
    <location>
        <begin position="110"/>
        <end position="142"/>
    </location>
</feature>